<name>A0A319CU68_9EURO</name>
<gene>
    <name evidence="1" type="ORF">BO71DRAFT_364745</name>
</gene>
<accession>A0A319CU68</accession>
<proteinExistence type="predicted"/>
<dbReference type="OrthoDB" id="4500198at2759"/>
<organism evidence="1 2">
    <name type="scientific">Aspergillus ellipticus CBS 707.79</name>
    <dbReference type="NCBI Taxonomy" id="1448320"/>
    <lineage>
        <taxon>Eukaryota</taxon>
        <taxon>Fungi</taxon>
        <taxon>Dikarya</taxon>
        <taxon>Ascomycota</taxon>
        <taxon>Pezizomycotina</taxon>
        <taxon>Eurotiomycetes</taxon>
        <taxon>Eurotiomycetidae</taxon>
        <taxon>Eurotiales</taxon>
        <taxon>Aspergillaceae</taxon>
        <taxon>Aspergillus</taxon>
        <taxon>Aspergillus subgen. Circumdati</taxon>
    </lineage>
</organism>
<protein>
    <submittedName>
        <fullName evidence="1">Uncharacterized protein</fullName>
    </submittedName>
</protein>
<evidence type="ECO:0000313" key="1">
    <source>
        <dbReference type="EMBL" id="PYH88785.1"/>
    </source>
</evidence>
<reference evidence="1 2" key="1">
    <citation type="submission" date="2018-02" db="EMBL/GenBank/DDBJ databases">
        <title>The genomes of Aspergillus section Nigri reveals drivers in fungal speciation.</title>
        <authorList>
            <consortium name="DOE Joint Genome Institute"/>
            <person name="Vesth T.C."/>
            <person name="Nybo J."/>
            <person name="Theobald S."/>
            <person name="Brandl J."/>
            <person name="Frisvad J.C."/>
            <person name="Nielsen K.F."/>
            <person name="Lyhne E.K."/>
            <person name="Kogle M.E."/>
            <person name="Kuo A."/>
            <person name="Riley R."/>
            <person name="Clum A."/>
            <person name="Nolan M."/>
            <person name="Lipzen A."/>
            <person name="Salamov A."/>
            <person name="Henrissat B."/>
            <person name="Wiebenga A."/>
            <person name="De vries R.P."/>
            <person name="Grigoriev I.V."/>
            <person name="Mortensen U.H."/>
            <person name="Andersen M.R."/>
            <person name="Baker S.E."/>
        </authorList>
    </citation>
    <scope>NUCLEOTIDE SEQUENCE [LARGE SCALE GENOMIC DNA]</scope>
    <source>
        <strain evidence="1 2">CBS 707.79</strain>
    </source>
</reference>
<dbReference type="AlphaFoldDB" id="A0A319CU68"/>
<dbReference type="EMBL" id="KZ826066">
    <property type="protein sequence ID" value="PYH88785.1"/>
    <property type="molecule type" value="Genomic_DNA"/>
</dbReference>
<sequence length="225" mass="25650">MSRNLEESTLLKFENTELHVAGSRYLLIRLLSEKREVWSNERVAVFSAQRLPDLLSAVVKMYIQLNPRLLPAPENPVHVISNNKRTFGVEVQALKECFPACEERTPQLIGSSDDTQSREWEYPGGYLHLIAMSQHPGLPVDQIYDLSESEALNIKKELISILKGMQSAGWEYSTGDAAKVNYDRPSKKVYLAGFARAEKEDPRDIGPITEKNTVIWQFGLNIWRF</sequence>
<keyword evidence="2" id="KW-1185">Reference proteome</keyword>
<evidence type="ECO:0000313" key="2">
    <source>
        <dbReference type="Proteomes" id="UP000247810"/>
    </source>
</evidence>
<dbReference type="VEuPathDB" id="FungiDB:BO71DRAFT_364745"/>
<dbReference type="Proteomes" id="UP000247810">
    <property type="component" value="Unassembled WGS sequence"/>
</dbReference>